<reference evidence="1" key="1">
    <citation type="journal article" date="2014" name="Front. Microbiol.">
        <title>High frequency of phylogenetically diverse reductive dehalogenase-homologous genes in deep subseafloor sedimentary metagenomes.</title>
        <authorList>
            <person name="Kawai M."/>
            <person name="Futagami T."/>
            <person name="Toyoda A."/>
            <person name="Takaki Y."/>
            <person name="Nishi S."/>
            <person name="Hori S."/>
            <person name="Arai W."/>
            <person name="Tsubouchi T."/>
            <person name="Morono Y."/>
            <person name="Uchiyama I."/>
            <person name="Ito T."/>
            <person name="Fujiyama A."/>
            <person name="Inagaki F."/>
            <person name="Takami H."/>
        </authorList>
    </citation>
    <scope>NUCLEOTIDE SEQUENCE</scope>
    <source>
        <strain evidence="1">Expedition CK06-06</strain>
    </source>
</reference>
<proteinExistence type="predicted"/>
<dbReference type="EMBL" id="BART01015276">
    <property type="protein sequence ID" value="GAG82393.1"/>
    <property type="molecule type" value="Genomic_DNA"/>
</dbReference>
<protein>
    <submittedName>
        <fullName evidence="1">Uncharacterized protein</fullName>
    </submittedName>
</protein>
<name>X1BE35_9ZZZZ</name>
<sequence>MSNIDEVIDILSKNKVIRSYTDKEGKFHITTKTEEQERKEKEKKLTYEKGLICSICGKRRKDFRYDINNDITCSKCYDKTWEEYSVREEDITINIRCPVCENKLTIPFESHNTCKCGAIYKSGFEDEFYYTVDFYMRKNRKE</sequence>
<evidence type="ECO:0000313" key="1">
    <source>
        <dbReference type="EMBL" id="GAG82393.1"/>
    </source>
</evidence>
<gene>
    <name evidence="1" type="ORF">S01H4_29711</name>
</gene>
<comment type="caution">
    <text evidence="1">The sequence shown here is derived from an EMBL/GenBank/DDBJ whole genome shotgun (WGS) entry which is preliminary data.</text>
</comment>
<accession>X1BE35</accession>
<dbReference type="AlphaFoldDB" id="X1BE35"/>
<organism evidence="1">
    <name type="scientific">marine sediment metagenome</name>
    <dbReference type="NCBI Taxonomy" id="412755"/>
    <lineage>
        <taxon>unclassified sequences</taxon>
        <taxon>metagenomes</taxon>
        <taxon>ecological metagenomes</taxon>
    </lineage>
</organism>